<name>A0A4Y2F3L2_ARAVE</name>
<protein>
    <submittedName>
        <fullName evidence="1">Uncharacterized protein</fullName>
    </submittedName>
</protein>
<keyword evidence="2" id="KW-1185">Reference proteome</keyword>
<gene>
    <name evidence="1" type="ORF">AVEN_122049_1</name>
</gene>
<evidence type="ECO:0000313" key="2">
    <source>
        <dbReference type="Proteomes" id="UP000499080"/>
    </source>
</evidence>
<evidence type="ECO:0000313" key="1">
    <source>
        <dbReference type="EMBL" id="GBM34654.1"/>
    </source>
</evidence>
<dbReference type="AlphaFoldDB" id="A0A4Y2F3L2"/>
<accession>A0A4Y2F3L2</accession>
<organism evidence="1 2">
    <name type="scientific">Araneus ventricosus</name>
    <name type="common">Orbweaver spider</name>
    <name type="synonym">Epeira ventricosa</name>
    <dbReference type="NCBI Taxonomy" id="182803"/>
    <lineage>
        <taxon>Eukaryota</taxon>
        <taxon>Metazoa</taxon>
        <taxon>Ecdysozoa</taxon>
        <taxon>Arthropoda</taxon>
        <taxon>Chelicerata</taxon>
        <taxon>Arachnida</taxon>
        <taxon>Araneae</taxon>
        <taxon>Araneomorphae</taxon>
        <taxon>Entelegynae</taxon>
        <taxon>Araneoidea</taxon>
        <taxon>Araneidae</taxon>
        <taxon>Araneus</taxon>
    </lineage>
</organism>
<dbReference type="EMBL" id="BGPR01000766">
    <property type="protein sequence ID" value="GBM34654.1"/>
    <property type="molecule type" value="Genomic_DNA"/>
</dbReference>
<reference evidence="1 2" key="1">
    <citation type="journal article" date="2019" name="Sci. Rep.">
        <title>Orb-weaving spider Araneus ventricosus genome elucidates the spidroin gene catalogue.</title>
        <authorList>
            <person name="Kono N."/>
            <person name="Nakamura H."/>
            <person name="Ohtoshi R."/>
            <person name="Moran D.A.P."/>
            <person name="Shinohara A."/>
            <person name="Yoshida Y."/>
            <person name="Fujiwara M."/>
            <person name="Mori M."/>
            <person name="Tomita M."/>
            <person name="Arakawa K."/>
        </authorList>
    </citation>
    <scope>NUCLEOTIDE SEQUENCE [LARGE SCALE GENOMIC DNA]</scope>
</reference>
<comment type="caution">
    <text evidence="1">The sequence shown here is derived from an EMBL/GenBank/DDBJ whole genome shotgun (WGS) entry which is preliminary data.</text>
</comment>
<sequence length="94" mass="10749">MAGFTVEQASVIRFRSSCNVDGGVAYIRCFMHPHRKKSNGFRSDERGGHSTQPPYAMTCCWNVFRMYYWTFYRGPLVLLSRTLTLCHDKGCSGV</sequence>
<proteinExistence type="predicted"/>
<dbReference type="Proteomes" id="UP000499080">
    <property type="component" value="Unassembled WGS sequence"/>
</dbReference>